<keyword evidence="1" id="KW-0472">Membrane</keyword>
<evidence type="ECO:0000256" key="1">
    <source>
        <dbReference type="SAM" id="Phobius"/>
    </source>
</evidence>
<keyword evidence="1" id="KW-1133">Transmembrane helix</keyword>
<dbReference type="RefSeq" id="WP_307239963.1">
    <property type="nucleotide sequence ID" value="NZ_JAUSQZ010000001.1"/>
</dbReference>
<dbReference type="InterPro" id="IPR032809">
    <property type="entry name" value="Put_HupE_UreJ"/>
</dbReference>
<keyword evidence="2" id="KW-0732">Signal</keyword>
<evidence type="ECO:0008006" key="5">
    <source>
        <dbReference type="Google" id="ProtNLM"/>
    </source>
</evidence>
<feature type="transmembrane region" description="Helical" evidence="1">
    <location>
        <begin position="304"/>
        <end position="324"/>
    </location>
</feature>
<feature type="transmembrane region" description="Helical" evidence="1">
    <location>
        <begin position="368"/>
        <end position="389"/>
    </location>
</feature>
<evidence type="ECO:0000256" key="2">
    <source>
        <dbReference type="SAM" id="SignalP"/>
    </source>
</evidence>
<organism evidence="3 4">
    <name type="scientific">Kineosporia succinea</name>
    <dbReference type="NCBI Taxonomy" id="84632"/>
    <lineage>
        <taxon>Bacteria</taxon>
        <taxon>Bacillati</taxon>
        <taxon>Actinomycetota</taxon>
        <taxon>Actinomycetes</taxon>
        <taxon>Kineosporiales</taxon>
        <taxon>Kineosporiaceae</taxon>
        <taxon>Kineosporia</taxon>
    </lineage>
</organism>
<feature type="transmembrane region" description="Helical" evidence="1">
    <location>
        <begin position="336"/>
        <end position="361"/>
    </location>
</feature>
<evidence type="ECO:0000313" key="3">
    <source>
        <dbReference type="EMBL" id="MDP9825808.1"/>
    </source>
</evidence>
<dbReference type="Pfam" id="PF13795">
    <property type="entry name" value="HupE_UreJ_2"/>
    <property type="match status" value="1"/>
</dbReference>
<name>A0ABT9NZF1_9ACTN</name>
<feature type="signal peptide" evidence="2">
    <location>
        <begin position="1"/>
        <end position="28"/>
    </location>
</feature>
<keyword evidence="4" id="KW-1185">Reference proteome</keyword>
<protein>
    <recommendedName>
        <fullName evidence="5">HupE/UreJ protein</fullName>
    </recommendedName>
</protein>
<sequence length="393" mass="42162">MSSRPLRAAVLGVVVAAGIVLGAAPAQAHGFTSVVYVDATAPEKNHVTTELGLEYDLLVVSAADAAQEDALFQDGTAAFESGDATAQAQALEKHTAVVTDYVTQRFQVNGCTPSLSESMGIKQREGVPYAFLTLDHACTSDDYVVTSKLFPDSETFVRDTRTIVTYSVGGLHGSAALDASNPSFDLSQSGFQRFREFFKLGAEHLYEGPDHLLFLLALIVGSRRLREVVLVATSFTLAHSVTFILAALGLVSVSGDVVEPIIAISIAGVAAWYLWRLFRKGSRASDIDTGESHFSLDRAGWTRLGVVFCFGLVHGLGFAGALGIDEAFSWSLLWSLLVFNIGIEAVQLGIIAVIFPVLALMRHRAPTAAVWTSGLISVVVTVVGLYWFVERVF</sequence>
<feature type="transmembrane region" description="Helical" evidence="1">
    <location>
        <begin position="257"/>
        <end position="275"/>
    </location>
</feature>
<gene>
    <name evidence="3" type="ORF">J2S57_001557</name>
</gene>
<feature type="chain" id="PRO_5045607503" description="HupE/UreJ protein" evidence="2">
    <location>
        <begin position="29"/>
        <end position="393"/>
    </location>
</feature>
<keyword evidence="1" id="KW-0812">Transmembrane</keyword>
<evidence type="ECO:0000313" key="4">
    <source>
        <dbReference type="Proteomes" id="UP001235712"/>
    </source>
</evidence>
<comment type="caution">
    <text evidence="3">The sequence shown here is derived from an EMBL/GenBank/DDBJ whole genome shotgun (WGS) entry which is preliminary data.</text>
</comment>
<dbReference type="EMBL" id="JAUSQZ010000001">
    <property type="protein sequence ID" value="MDP9825808.1"/>
    <property type="molecule type" value="Genomic_DNA"/>
</dbReference>
<reference evidence="3 4" key="1">
    <citation type="submission" date="2023-07" db="EMBL/GenBank/DDBJ databases">
        <title>Sequencing the genomes of 1000 actinobacteria strains.</title>
        <authorList>
            <person name="Klenk H.-P."/>
        </authorList>
    </citation>
    <scope>NUCLEOTIDE SEQUENCE [LARGE SCALE GENOMIC DNA]</scope>
    <source>
        <strain evidence="3 4">DSM 44388</strain>
    </source>
</reference>
<accession>A0ABT9NZF1</accession>
<proteinExistence type="predicted"/>
<dbReference type="Proteomes" id="UP001235712">
    <property type="component" value="Unassembled WGS sequence"/>
</dbReference>
<feature type="transmembrane region" description="Helical" evidence="1">
    <location>
        <begin position="228"/>
        <end position="251"/>
    </location>
</feature>